<evidence type="ECO:0000313" key="3">
    <source>
        <dbReference type="Proteomes" id="UP001293254"/>
    </source>
</evidence>
<accession>A0AAE1YWW1</accession>
<reference evidence="2" key="1">
    <citation type="submission" date="2020-06" db="EMBL/GenBank/DDBJ databases">
        <authorList>
            <person name="Li T."/>
            <person name="Hu X."/>
            <person name="Zhang T."/>
            <person name="Song X."/>
            <person name="Zhang H."/>
            <person name="Dai N."/>
            <person name="Sheng W."/>
            <person name="Hou X."/>
            <person name="Wei L."/>
        </authorList>
    </citation>
    <scope>NUCLEOTIDE SEQUENCE</scope>
    <source>
        <strain evidence="2">3651</strain>
        <tissue evidence="2">Leaf</tissue>
    </source>
</reference>
<protein>
    <submittedName>
        <fullName evidence="2">Uncharacterized protein</fullName>
    </submittedName>
</protein>
<organism evidence="2 3">
    <name type="scientific">Sesamum alatum</name>
    <dbReference type="NCBI Taxonomy" id="300844"/>
    <lineage>
        <taxon>Eukaryota</taxon>
        <taxon>Viridiplantae</taxon>
        <taxon>Streptophyta</taxon>
        <taxon>Embryophyta</taxon>
        <taxon>Tracheophyta</taxon>
        <taxon>Spermatophyta</taxon>
        <taxon>Magnoliopsida</taxon>
        <taxon>eudicotyledons</taxon>
        <taxon>Gunneridae</taxon>
        <taxon>Pentapetalae</taxon>
        <taxon>asterids</taxon>
        <taxon>lamiids</taxon>
        <taxon>Lamiales</taxon>
        <taxon>Pedaliaceae</taxon>
        <taxon>Sesamum</taxon>
    </lineage>
</organism>
<dbReference type="EMBL" id="JACGWO010000001">
    <property type="protein sequence ID" value="KAK4438285.1"/>
    <property type="molecule type" value="Genomic_DNA"/>
</dbReference>
<comment type="caution">
    <text evidence="2">The sequence shown here is derived from an EMBL/GenBank/DDBJ whole genome shotgun (WGS) entry which is preliminary data.</text>
</comment>
<name>A0AAE1YWW1_9LAMI</name>
<evidence type="ECO:0000256" key="1">
    <source>
        <dbReference type="SAM" id="MobiDB-lite"/>
    </source>
</evidence>
<dbReference type="Proteomes" id="UP001293254">
    <property type="component" value="Unassembled WGS sequence"/>
</dbReference>
<feature type="compositionally biased region" description="Low complexity" evidence="1">
    <location>
        <begin position="234"/>
        <end position="251"/>
    </location>
</feature>
<keyword evidence="3" id="KW-1185">Reference proteome</keyword>
<evidence type="ECO:0000313" key="2">
    <source>
        <dbReference type="EMBL" id="KAK4438285.1"/>
    </source>
</evidence>
<sequence>MFYNSRWTRDMEQTFVDSLVEHARSGLFHPDRPTIHAVMCSLYDVSKKQNDVIDADCFNLNVAAPQEGWVLLPPPRDIQPAVGAPNPAVVPVVVPDEAGATEPARDGPNTEPVPDAMHVAQAFDTSQVEPAPDAPNTELAPDAMHVAQALDALLAEPPHHAPQAVIAHVAPQAKPIPDDACPPKPVLYINDSSSESSSMRRALHEYNGSGNDVDSVLPPPGVPLWKRAKVAHHSPASQKSARASSSTASNATPLKKHE</sequence>
<gene>
    <name evidence="2" type="ORF">Salat_0162700</name>
</gene>
<proteinExistence type="predicted"/>
<reference evidence="2" key="2">
    <citation type="journal article" date="2024" name="Plant">
        <title>Genomic evolution and insights into agronomic trait innovations of Sesamum species.</title>
        <authorList>
            <person name="Miao H."/>
            <person name="Wang L."/>
            <person name="Qu L."/>
            <person name="Liu H."/>
            <person name="Sun Y."/>
            <person name="Le M."/>
            <person name="Wang Q."/>
            <person name="Wei S."/>
            <person name="Zheng Y."/>
            <person name="Lin W."/>
            <person name="Duan Y."/>
            <person name="Cao H."/>
            <person name="Xiong S."/>
            <person name="Wang X."/>
            <person name="Wei L."/>
            <person name="Li C."/>
            <person name="Ma Q."/>
            <person name="Ju M."/>
            <person name="Zhao R."/>
            <person name="Li G."/>
            <person name="Mu C."/>
            <person name="Tian Q."/>
            <person name="Mei H."/>
            <person name="Zhang T."/>
            <person name="Gao T."/>
            <person name="Zhang H."/>
        </authorList>
    </citation>
    <scope>NUCLEOTIDE SEQUENCE</scope>
    <source>
        <strain evidence="2">3651</strain>
    </source>
</reference>
<dbReference type="AlphaFoldDB" id="A0AAE1YWW1"/>
<feature type="region of interest" description="Disordered" evidence="1">
    <location>
        <begin position="199"/>
        <end position="258"/>
    </location>
</feature>